<dbReference type="Gene3D" id="3.40.50.300">
    <property type="entry name" value="P-loop containing nucleotide triphosphate hydrolases"/>
    <property type="match status" value="1"/>
</dbReference>
<comment type="caution">
    <text evidence="10">The sequence shown here is derived from an EMBL/GenBank/DDBJ whole genome shotgun (WGS) entry which is preliminary data.</text>
</comment>
<evidence type="ECO:0000256" key="3">
    <source>
        <dbReference type="ARBA" id="ARBA00022741"/>
    </source>
</evidence>
<dbReference type="InterPro" id="IPR003439">
    <property type="entry name" value="ABC_transporter-like_ATP-bd"/>
</dbReference>
<evidence type="ECO:0000256" key="4">
    <source>
        <dbReference type="ARBA" id="ARBA00022840"/>
    </source>
</evidence>
<dbReference type="InterPro" id="IPR039421">
    <property type="entry name" value="Type_1_exporter"/>
</dbReference>
<dbReference type="Proteomes" id="UP000675880">
    <property type="component" value="Unassembled WGS sequence"/>
</dbReference>
<accession>A0ABM8QTB0</accession>
<dbReference type="Pfam" id="PF00005">
    <property type="entry name" value="ABC_tran"/>
    <property type="match status" value="1"/>
</dbReference>
<keyword evidence="3" id="KW-0547">Nucleotide-binding</keyword>
<feature type="transmembrane region" description="Helical" evidence="7">
    <location>
        <begin position="70"/>
        <end position="90"/>
    </location>
</feature>
<keyword evidence="6 7" id="KW-0472">Membrane</keyword>
<evidence type="ECO:0000259" key="8">
    <source>
        <dbReference type="PROSITE" id="PS50893"/>
    </source>
</evidence>
<dbReference type="InterPro" id="IPR011527">
    <property type="entry name" value="ABC1_TM_dom"/>
</dbReference>
<keyword evidence="2 7" id="KW-0812">Transmembrane</keyword>
<evidence type="ECO:0000256" key="7">
    <source>
        <dbReference type="SAM" id="Phobius"/>
    </source>
</evidence>
<keyword evidence="4" id="KW-0067">ATP-binding</keyword>
<evidence type="ECO:0000313" key="11">
    <source>
        <dbReference type="Proteomes" id="UP000675880"/>
    </source>
</evidence>
<evidence type="ECO:0000256" key="6">
    <source>
        <dbReference type="ARBA" id="ARBA00023136"/>
    </source>
</evidence>
<feature type="domain" description="ABC transporter" evidence="8">
    <location>
        <begin position="350"/>
        <end position="559"/>
    </location>
</feature>
<dbReference type="SUPFAM" id="SSF90123">
    <property type="entry name" value="ABC transporter transmembrane region"/>
    <property type="match status" value="1"/>
</dbReference>
<feature type="transmembrane region" description="Helical" evidence="7">
    <location>
        <begin position="32"/>
        <end position="50"/>
    </location>
</feature>
<evidence type="ECO:0000256" key="5">
    <source>
        <dbReference type="ARBA" id="ARBA00022989"/>
    </source>
</evidence>
<evidence type="ECO:0000313" key="10">
    <source>
        <dbReference type="EMBL" id="CAE6714059.1"/>
    </source>
</evidence>
<reference evidence="10 11" key="1">
    <citation type="submission" date="2021-02" db="EMBL/GenBank/DDBJ databases">
        <authorList>
            <person name="Han P."/>
        </authorList>
    </citation>
    <scope>NUCLEOTIDE SEQUENCE [LARGE SCALE GENOMIC DNA]</scope>
    <source>
        <strain evidence="10">Candidatus Nitrospira sp. ZN2</strain>
    </source>
</reference>
<organism evidence="10 11">
    <name type="scientific">Nitrospira defluvii</name>
    <dbReference type="NCBI Taxonomy" id="330214"/>
    <lineage>
        <taxon>Bacteria</taxon>
        <taxon>Pseudomonadati</taxon>
        <taxon>Nitrospirota</taxon>
        <taxon>Nitrospiria</taxon>
        <taxon>Nitrospirales</taxon>
        <taxon>Nitrospiraceae</taxon>
        <taxon>Nitrospira</taxon>
    </lineage>
</organism>
<keyword evidence="5 7" id="KW-1133">Transmembrane helix</keyword>
<sequence>MPGRYLELKPVRSTFWGEVSRLALVIGLEQRVLTLIVSYALAIALFSLVVPLTVQELVSTFAFSIEPVMIVTLTLIILIGLLFIGFFRVFQTSATEILFQRLYTRIALAMTEHLPRVREEVFVPSYANYFGEAELLPRAVVVVLVDLINVFISGATGMVILVVYHPYFLVYNAFLLGGFALVQFTSGQGGVRATQTVSQHHYDLMTWMQDIAQNRLHFKATQSAPLLLNKTDRLLESYLAARRVRSGVLTWRQYISTVIWEAICHSGMIGMGGWLLSIGQITLGQFVAAEVIVGTLLLNLDTVTRRIYAVTYILTSFDELTRVFSLPKDDLREEASFARLPDPTIHGLRVTCKDVGFAYPHSPPIIAGFNLEVAPGEKVAVISRTSTGKSTLALLLAGLSRPTTGVVRFNDMDLRDMTMDDINAARALVLDSHLTLFGGTLEENVSLGRPSVRFEDLRWALKFAELDEEADRLPQGLETPTLAGGKLFTKSQILRILLARAIVTRPQLLVFDGTLHNMEPDLRQILLRRLCSKEETWSVIFVTNDPSIGEYVDRRVMLG</sequence>
<feature type="transmembrane region" description="Helical" evidence="7">
    <location>
        <begin position="139"/>
        <end position="162"/>
    </location>
</feature>
<dbReference type="InterPro" id="IPR003593">
    <property type="entry name" value="AAA+_ATPase"/>
</dbReference>
<evidence type="ECO:0000256" key="1">
    <source>
        <dbReference type="ARBA" id="ARBA00004651"/>
    </source>
</evidence>
<feature type="domain" description="ABC transmembrane type-1" evidence="9">
    <location>
        <begin position="35"/>
        <end position="289"/>
    </location>
</feature>
<keyword evidence="10" id="KW-0378">Hydrolase</keyword>
<dbReference type="InterPro" id="IPR036640">
    <property type="entry name" value="ABC1_TM_sf"/>
</dbReference>
<comment type="subcellular location">
    <subcellularLocation>
        <location evidence="1">Cell membrane</location>
        <topology evidence="1">Multi-pass membrane protein</topology>
    </subcellularLocation>
</comment>
<dbReference type="EC" id="3.6.3.-" evidence="10"/>
<protein>
    <submittedName>
        <fullName evidence="10">ABC-type transport system, ATPase and permease components</fullName>
        <ecNumber evidence="10">3.6.3.-</ecNumber>
    </submittedName>
</protein>
<dbReference type="SMART" id="SM00382">
    <property type="entry name" value="AAA"/>
    <property type="match status" value="1"/>
</dbReference>
<dbReference type="SUPFAM" id="SSF52540">
    <property type="entry name" value="P-loop containing nucleoside triphosphate hydrolases"/>
    <property type="match status" value="1"/>
</dbReference>
<dbReference type="EMBL" id="CAJNBJ010000001">
    <property type="protein sequence ID" value="CAE6714059.1"/>
    <property type="molecule type" value="Genomic_DNA"/>
</dbReference>
<dbReference type="PANTHER" id="PTHR43394:SF4">
    <property type="entry name" value="TOXIN SECRETION ABC TRANSPORTER ATP-BINDING PROTEIN"/>
    <property type="match status" value="1"/>
</dbReference>
<name>A0ABM8QTB0_9BACT</name>
<dbReference type="PROSITE" id="PS50893">
    <property type="entry name" value="ABC_TRANSPORTER_2"/>
    <property type="match status" value="1"/>
</dbReference>
<gene>
    <name evidence="10" type="ORF">NSPZN2_11362</name>
</gene>
<dbReference type="PROSITE" id="PS50929">
    <property type="entry name" value="ABC_TM1F"/>
    <property type="match status" value="1"/>
</dbReference>
<dbReference type="PANTHER" id="PTHR43394">
    <property type="entry name" value="ATP-DEPENDENT PERMEASE MDL1, MITOCHONDRIAL"/>
    <property type="match status" value="1"/>
</dbReference>
<proteinExistence type="predicted"/>
<dbReference type="GO" id="GO:0016787">
    <property type="term" value="F:hydrolase activity"/>
    <property type="evidence" value="ECO:0007669"/>
    <property type="project" value="UniProtKB-KW"/>
</dbReference>
<dbReference type="Gene3D" id="1.20.1560.10">
    <property type="entry name" value="ABC transporter type 1, transmembrane domain"/>
    <property type="match status" value="1"/>
</dbReference>
<evidence type="ECO:0000259" key="9">
    <source>
        <dbReference type="PROSITE" id="PS50929"/>
    </source>
</evidence>
<evidence type="ECO:0000256" key="2">
    <source>
        <dbReference type="ARBA" id="ARBA00022692"/>
    </source>
</evidence>
<dbReference type="InterPro" id="IPR027417">
    <property type="entry name" value="P-loop_NTPase"/>
</dbReference>
<dbReference type="RefSeq" id="WP_213041118.1">
    <property type="nucleotide sequence ID" value="NZ_CAJNBJ010000001.1"/>
</dbReference>
<keyword evidence="11" id="KW-1185">Reference proteome</keyword>